<accession>A0A8J4PPF6</accession>
<dbReference type="EMBL" id="AJWJ01000413">
    <property type="protein sequence ID" value="KAF2071094.1"/>
    <property type="molecule type" value="Genomic_DNA"/>
</dbReference>
<gene>
    <name evidence="3" type="ORF">CYY_007580</name>
</gene>
<dbReference type="SMART" id="SM00167">
    <property type="entry name" value="VPS9"/>
    <property type="match status" value="1"/>
</dbReference>
<dbReference type="Gene3D" id="1.10.246.120">
    <property type="match status" value="1"/>
</dbReference>
<evidence type="ECO:0000313" key="4">
    <source>
        <dbReference type="Proteomes" id="UP000695562"/>
    </source>
</evidence>
<dbReference type="PANTHER" id="PTHR23101">
    <property type="entry name" value="RAB GDP/GTP EXCHANGE FACTOR"/>
    <property type="match status" value="1"/>
</dbReference>
<dbReference type="InterPro" id="IPR037191">
    <property type="entry name" value="VPS9_dom_sf"/>
</dbReference>
<dbReference type="Pfam" id="PF02204">
    <property type="entry name" value="VPS9"/>
    <property type="match status" value="1"/>
</dbReference>
<protein>
    <recommendedName>
        <fullName evidence="2">VPS9 domain-containing protein</fullName>
    </recommendedName>
</protein>
<feature type="compositionally biased region" description="Low complexity" evidence="1">
    <location>
        <begin position="543"/>
        <end position="557"/>
    </location>
</feature>
<dbReference type="Gene3D" id="1.20.1050.80">
    <property type="entry name" value="VPS9 domain"/>
    <property type="match status" value="1"/>
</dbReference>
<organism evidence="3 4">
    <name type="scientific">Polysphondylium violaceum</name>
    <dbReference type="NCBI Taxonomy" id="133409"/>
    <lineage>
        <taxon>Eukaryota</taxon>
        <taxon>Amoebozoa</taxon>
        <taxon>Evosea</taxon>
        <taxon>Eumycetozoa</taxon>
        <taxon>Dictyostelia</taxon>
        <taxon>Dictyosteliales</taxon>
        <taxon>Dictyosteliaceae</taxon>
        <taxon>Polysphondylium</taxon>
    </lineage>
</organism>
<dbReference type="GO" id="GO:0005085">
    <property type="term" value="F:guanyl-nucleotide exchange factor activity"/>
    <property type="evidence" value="ECO:0007669"/>
    <property type="project" value="InterPro"/>
</dbReference>
<dbReference type="PROSITE" id="PS51205">
    <property type="entry name" value="VPS9"/>
    <property type="match status" value="1"/>
</dbReference>
<feature type="region of interest" description="Disordered" evidence="1">
    <location>
        <begin position="206"/>
        <end position="231"/>
    </location>
</feature>
<feature type="region of interest" description="Disordered" evidence="1">
    <location>
        <begin position="535"/>
        <end position="602"/>
    </location>
</feature>
<dbReference type="InterPro" id="IPR045046">
    <property type="entry name" value="Vps9-like"/>
</dbReference>
<dbReference type="InterPro" id="IPR003123">
    <property type="entry name" value="VPS9"/>
</dbReference>
<keyword evidence="4" id="KW-1185">Reference proteome</keyword>
<feature type="compositionally biased region" description="Basic and acidic residues" evidence="1">
    <location>
        <begin position="582"/>
        <end position="595"/>
    </location>
</feature>
<dbReference type="Proteomes" id="UP000695562">
    <property type="component" value="Unassembled WGS sequence"/>
</dbReference>
<dbReference type="GO" id="GO:0016192">
    <property type="term" value="P:vesicle-mediated transport"/>
    <property type="evidence" value="ECO:0007669"/>
    <property type="project" value="InterPro"/>
</dbReference>
<dbReference type="AlphaFoldDB" id="A0A8J4PPF6"/>
<feature type="compositionally biased region" description="Low complexity" evidence="1">
    <location>
        <begin position="206"/>
        <end position="221"/>
    </location>
</feature>
<evidence type="ECO:0000313" key="3">
    <source>
        <dbReference type="EMBL" id="KAF2071094.1"/>
    </source>
</evidence>
<sequence>MSATTNTTPALSDKVAEEKDITNHQQQQQEKEEEGRENVIISSTTPPLNSNNNNNNNKNNSSSTSSSNSSTSSPLVQNINNTPNIINSTTISSDSNNINNNNSQQSPLTKSSSNNNFRSSLSSFLTNYTLKSNPTTDGGEGSSSSTWLLGHFKSSISLITNNIPIPSSLPYPSIPTIGSISSFTNNIPVLSYLSNSIPFPINYSKNNTKDNVNNNSNNSSNTQPSPQLKKQLSNNNLTATTSATTTNANKMTFNSIDNKQINYYNLGNEDQFEDIINRLENTSNHRHILSTIETFIDSITSDSSLSVEDISSSVKAFISTTLPMLLNACAGVPFYPNSESVIESKSPCIPSLIGKNAQEVEIIVYEFLEQFITSRLYRRIFSSPDGIQKDTKLCEHISNFQHITPSNLDINDHLISNQFLEQIQEELLHMTAYKSPREKLNCIMKSFKTLFQLLSKSSVSTNSIGADLLLPIVIYCLIKSNLPFLYSNLQYISLFRDPSLIEAETNYYLITLITATSFIEDMTFDSLTNAVDPSKEQSLDTASSLSNSNSSLNQQQSHQHDDTSSVNSAISSSSDQVVGVVNEKEQQQKQQHETLKQATVKSDSIVKNVNSNNSNNRDLFQEKKKNWKYYHSKPEDLSIKDVKQLLLDYNRLVDSFYQNKN</sequence>
<dbReference type="GO" id="GO:0031267">
    <property type="term" value="F:small GTPase binding"/>
    <property type="evidence" value="ECO:0007669"/>
    <property type="project" value="TreeGrafter"/>
</dbReference>
<feature type="region of interest" description="Disordered" evidence="1">
    <location>
        <begin position="1"/>
        <end position="115"/>
    </location>
</feature>
<reference evidence="3" key="1">
    <citation type="submission" date="2020-01" db="EMBL/GenBank/DDBJ databases">
        <title>Development of genomics and gene disruption for Polysphondylium violaceum indicates a role for the polyketide synthase stlB in stalk morphogenesis.</title>
        <authorList>
            <person name="Narita B."/>
            <person name="Kawabe Y."/>
            <person name="Kin K."/>
            <person name="Saito T."/>
            <person name="Gibbs R."/>
            <person name="Kuspa A."/>
            <person name="Muzny D."/>
            <person name="Queller D."/>
            <person name="Richards S."/>
            <person name="Strassman J."/>
            <person name="Sucgang R."/>
            <person name="Worley K."/>
            <person name="Schaap P."/>
        </authorList>
    </citation>
    <scope>NUCLEOTIDE SEQUENCE</scope>
    <source>
        <strain evidence="3">QSvi11</strain>
    </source>
</reference>
<dbReference type="GO" id="GO:0030139">
    <property type="term" value="C:endocytic vesicle"/>
    <property type="evidence" value="ECO:0007669"/>
    <property type="project" value="TreeGrafter"/>
</dbReference>
<dbReference type="GO" id="GO:0005829">
    <property type="term" value="C:cytosol"/>
    <property type="evidence" value="ECO:0007669"/>
    <property type="project" value="TreeGrafter"/>
</dbReference>
<feature type="compositionally biased region" description="Polar residues" evidence="1">
    <location>
        <begin position="222"/>
        <end position="231"/>
    </location>
</feature>
<feature type="compositionally biased region" description="Polar residues" evidence="1">
    <location>
        <begin position="1"/>
        <end position="10"/>
    </location>
</feature>
<feature type="domain" description="VPS9" evidence="2">
    <location>
        <begin position="387"/>
        <end position="528"/>
    </location>
</feature>
<dbReference type="OrthoDB" id="300289at2759"/>
<dbReference type="PANTHER" id="PTHR23101:SF125">
    <property type="entry name" value="VACUOLAR SORTING PROTEIN 9 DOMAIN-CONTAINING PROTEIN"/>
    <property type="match status" value="1"/>
</dbReference>
<feature type="compositionally biased region" description="Low complexity" evidence="1">
    <location>
        <begin position="564"/>
        <end position="581"/>
    </location>
</feature>
<name>A0A8J4PPF6_9MYCE</name>
<comment type="caution">
    <text evidence="3">The sequence shown here is derived from an EMBL/GenBank/DDBJ whole genome shotgun (WGS) entry which is preliminary data.</text>
</comment>
<dbReference type="SUPFAM" id="SSF109993">
    <property type="entry name" value="VPS9 domain"/>
    <property type="match status" value="1"/>
</dbReference>
<evidence type="ECO:0000259" key="2">
    <source>
        <dbReference type="PROSITE" id="PS51205"/>
    </source>
</evidence>
<feature type="compositionally biased region" description="Low complexity" evidence="1">
    <location>
        <begin position="42"/>
        <end position="103"/>
    </location>
</feature>
<proteinExistence type="predicted"/>
<evidence type="ECO:0000256" key="1">
    <source>
        <dbReference type="SAM" id="MobiDB-lite"/>
    </source>
</evidence>